<feature type="chain" id="PRO_5012938748" evidence="2">
    <location>
        <begin position="22"/>
        <end position="168"/>
    </location>
</feature>
<dbReference type="GO" id="GO:0015036">
    <property type="term" value="F:disulfide oxidoreductase activity"/>
    <property type="evidence" value="ECO:0007669"/>
    <property type="project" value="UniProtKB-ARBA"/>
</dbReference>
<dbReference type="Gene3D" id="3.40.30.10">
    <property type="entry name" value="Glutaredoxin"/>
    <property type="match status" value="1"/>
</dbReference>
<dbReference type="Pfam" id="PF00578">
    <property type="entry name" value="AhpC-TSA"/>
    <property type="match status" value="1"/>
</dbReference>
<keyword evidence="5" id="KW-1185">Reference proteome</keyword>
<protein>
    <submittedName>
        <fullName evidence="4">Thiol-disulfide isomerase and thioredoxins</fullName>
    </submittedName>
</protein>
<evidence type="ECO:0000313" key="5">
    <source>
        <dbReference type="Proteomes" id="UP000218765"/>
    </source>
</evidence>
<dbReference type="InterPro" id="IPR013766">
    <property type="entry name" value="Thioredoxin_domain"/>
</dbReference>
<accession>A0A1Z4VQF6</accession>
<dbReference type="PANTHER" id="PTHR42852">
    <property type="entry name" value="THIOL:DISULFIDE INTERCHANGE PROTEIN DSBE"/>
    <property type="match status" value="1"/>
</dbReference>
<feature type="signal peptide" evidence="2">
    <location>
        <begin position="1"/>
        <end position="21"/>
    </location>
</feature>
<dbReference type="InterPro" id="IPR000866">
    <property type="entry name" value="AhpC/TSA"/>
</dbReference>
<proteinExistence type="predicted"/>
<dbReference type="KEGG" id="ttc:FOKN1_1054"/>
<dbReference type="SUPFAM" id="SSF52833">
    <property type="entry name" value="Thioredoxin-like"/>
    <property type="match status" value="1"/>
</dbReference>
<dbReference type="PROSITE" id="PS51352">
    <property type="entry name" value="THIOREDOXIN_2"/>
    <property type="match status" value="1"/>
</dbReference>
<dbReference type="GO" id="GO:0016209">
    <property type="term" value="F:antioxidant activity"/>
    <property type="evidence" value="ECO:0007669"/>
    <property type="project" value="InterPro"/>
</dbReference>
<evidence type="ECO:0000259" key="3">
    <source>
        <dbReference type="PROSITE" id="PS51352"/>
    </source>
</evidence>
<evidence type="ECO:0000313" key="4">
    <source>
        <dbReference type="EMBL" id="BAZ93454.1"/>
    </source>
</evidence>
<reference evidence="4 5" key="1">
    <citation type="submission" date="2017-05" db="EMBL/GenBank/DDBJ databases">
        <title>Thiocyanate degradation by Thiohalobacter thiocyanaticus FOKN1.</title>
        <authorList>
            <person name="Oshiki M."/>
            <person name="Fukushima T."/>
            <person name="Kawano S."/>
            <person name="Nakagawa J."/>
        </authorList>
    </citation>
    <scope>NUCLEOTIDE SEQUENCE [LARGE SCALE GENOMIC DNA]</scope>
    <source>
        <strain evidence="4 5">FOKN1</strain>
    </source>
</reference>
<gene>
    <name evidence="4" type="ORF">FOKN1_1054</name>
</gene>
<evidence type="ECO:0000256" key="2">
    <source>
        <dbReference type="SAM" id="SignalP"/>
    </source>
</evidence>
<evidence type="ECO:0000256" key="1">
    <source>
        <dbReference type="ARBA" id="ARBA00023284"/>
    </source>
</evidence>
<feature type="domain" description="Thioredoxin" evidence="3">
    <location>
        <begin position="18"/>
        <end position="158"/>
    </location>
</feature>
<keyword evidence="2" id="KW-0732">Signal</keyword>
<dbReference type="InterPro" id="IPR036249">
    <property type="entry name" value="Thioredoxin-like_sf"/>
</dbReference>
<dbReference type="Proteomes" id="UP000218765">
    <property type="component" value="Chromosome"/>
</dbReference>
<dbReference type="OrthoDB" id="9788279at2"/>
<keyword evidence="1" id="KW-0676">Redox-active center</keyword>
<dbReference type="PANTHER" id="PTHR42852:SF13">
    <property type="entry name" value="PROTEIN DIPZ"/>
    <property type="match status" value="1"/>
</dbReference>
<dbReference type="PROSITE" id="PS00194">
    <property type="entry name" value="THIOREDOXIN_1"/>
    <property type="match status" value="1"/>
</dbReference>
<dbReference type="EMBL" id="AP018052">
    <property type="protein sequence ID" value="BAZ93454.1"/>
    <property type="molecule type" value="Genomic_DNA"/>
</dbReference>
<dbReference type="CDD" id="cd02966">
    <property type="entry name" value="TlpA_like_family"/>
    <property type="match status" value="1"/>
</dbReference>
<dbReference type="AlphaFoldDB" id="A0A1Z4VQF6"/>
<dbReference type="InterPro" id="IPR050553">
    <property type="entry name" value="Thioredoxin_ResA/DsbE_sf"/>
</dbReference>
<dbReference type="GO" id="GO:0016853">
    <property type="term" value="F:isomerase activity"/>
    <property type="evidence" value="ECO:0007669"/>
    <property type="project" value="UniProtKB-KW"/>
</dbReference>
<keyword evidence="4" id="KW-0413">Isomerase</keyword>
<sequence length="168" mass="18764">MRFVSGLLAILGLLMTAPAVADGPVDFSLQDLDGNARTLSEFRGKWVVVNYWATWCPPCLEEIPDLVDFHARHHATDAVVIGINYEDIPAPQLRAFAEEYFINYPILQAEDMRPAHERLDVGGLPTTYIISPEGEPVARQVGGITDEVLEDYIKRKQAERASARLETQ</sequence>
<dbReference type="InterPro" id="IPR017937">
    <property type="entry name" value="Thioredoxin_CS"/>
</dbReference>
<organism evidence="4 5">
    <name type="scientific">Thiohalobacter thiocyanaticus</name>
    <dbReference type="NCBI Taxonomy" id="585455"/>
    <lineage>
        <taxon>Bacteria</taxon>
        <taxon>Pseudomonadati</taxon>
        <taxon>Pseudomonadota</taxon>
        <taxon>Gammaproteobacteria</taxon>
        <taxon>Thiohalobacterales</taxon>
        <taxon>Thiohalobacteraceae</taxon>
        <taxon>Thiohalobacter</taxon>
    </lineage>
</organism>
<name>A0A1Z4VQF6_9GAMM</name>